<dbReference type="HAMAP" id="MF_01463_B">
    <property type="entry name" value="SecD_B"/>
    <property type="match status" value="1"/>
</dbReference>
<feature type="transmembrane region" description="Helical" evidence="9">
    <location>
        <begin position="261"/>
        <end position="281"/>
    </location>
</feature>
<comment type="subunit">
    <text evidence="10">Forms a complex with SecD. Part of the essential Sec protein translocation apparatus which comprises SecA, SecYEG and auxiliary proteins SecDF. Other proteins may also be involved.</text>
</comment>
<evidence type="ECO:0000256" key="10">
    <source>
        <dbReference type="HAMAP-Rule" id="MF_01464"/>
    </source>
</evidence>
<dbReference type="Pfam" id="PF07549">
    <property type="entry name" value="Sec_GG"/>
    <property type="match status" value="2"/>
</dbReference>
<dbReference type="InterPro" id="IPR048634">
    <property type="entry name" value="SecD_SecF_C"/>
</dbReference>
<evidence type="ECO:0000256" key="8">
    <source>
        <dbReference type="ARBA" id="ARBA00023136"/>
    </source>
</evidence>
<feature type="transmembrane region" description="Helical" evidence="9">
    <location>
        <begin position="446"/>
        <end position="464"/>
    </location>
</feature>
<dbReference type="InterPro" id="IPR005665">
    <property type="entry name" value="SecF_bac"/>
</dbReference>
<keyword evidence="2 9" id="KW-0813">Transport</keyword>
<dbReference type="HAMAP" id="MF_01464_B">
    <property type="entry name" value="SecF_B"/>
    <property type="match status" value="1"/>
</dbReference>
<dbReference type="GO" id="GO:0015450">
    <property type="term" value="F:protein-transporting ATPase activity"/>
    <property type="evidence" value="ECO:0007669"/>
    <property type="project" value="InterPro"/>
</dbReference>
<feature type="transmembrane region" description="Helical" evidence="9">
    <location>
        <begin position="355"/>
        <end position="377"/>
    </location>
</feature>
<evidence type="ECO:0000256" key="5">
    <source>
        <dbReference type="ARBA" id="ARBA00022927"/>
    </source>
</evidence>
<feature type="transmembrane region" description="Helical" evidence="9">
    <location>
        <begin position="589"/>
        <end position="612"/>
    </location>
</feature>
<feature type="domain" description="SecDF P1 head subdomain" evidence="12">
    <location>
        <begin position="121"/>
        <end position="238"/>
    </location>
</feature>
<name>A0A410PVD9_9FIRM</name>
<evidence type="ECO:0000256" key="3">
    <source>
        <dbReference type="ARBA" id="ARBA00022475"/>
    </source>
</evidence>
<dbReference type="NCBIfam" id="TIGR00916">
    <property type="entry name" value="2A0604s01"/>
    <property type="match status" value="2"/>
</dbReference>
<feature type="transmembrane region" description="Helical" evidence="9">
    <location>
        <begin position="668"/>
        <end position="686"/>
    </location>
</feature>
<reference evidence="13 14" key="1">
    <citation type="submission" date="2019-01" db="EMBL/GenBank/DDBJ databases">
        <title>Draft genomes of a novel of Aminipila strains.</title>
        <authorList>
            <person name="Ma S."/>
        </authorList>
    </citation>
    <scope>NUCLEOTIDE SEQUENCE [LARGE SCALE GENOMIC DNA]</scope>
    <source>
        <strain evidence="14">JN-39</strain>
    </source>
</reference>
<dbReference type="InterPro" id="IPR022646">
    <property type="entry name" value="SecD/SecF_CS"/>
</dbReference>
<dbReference type="EMBL" id="CP035281">
    <property type="protein sequence ID" value="QAT42884.1"/>
    <property type="molecule type" value="Genomic_DNA"/>
</dbReference>
<dbReference type="OrthoDB" id="9805019at2"/>
<dbReference type="InterPro" id="IPR055344">
    <property type="entry name" value="SecD_SecF_C_bact"/>
</dbReference>
<feature type="transmembrane region" description="Helical" evidence="9">
    <location>
        <begin position="288"/>
        <end position="307"/>
    </location>
</feature>
<accession>A0A410PVD9</accession>
<feature type="transmembrane region" description="Helical" evidence="9">
    <location>
        <begin position="383"/>
        <end position="409"/>
    </location>
</feature>
<proteinExistence type="inferred from homology"/>
<dbReference type="Proteomes" id="UP000287601">
    <property type="component" value="Chromosome"/>
</dbReference>
<dbReference type="PANTHER" id="PTHR30081:SF1">
    <property type="entry name" value="PROTEIN TRANSLOCASE SUBUNIT SECD"/>
    <property type="match status" value="1"/>
</dbReference>
<feature type="domain" description="Protein export membrane protein SecD/SecF C-terminal" evidence="11">
    <location>
        <begin position="539"/>
        <end position="719"/>
    </location>
</feature>
<protein>
    <recommendedName>
        <fullName evidence="9 10">Multifunctional fusion protein</fullName>
    </recommendedName>
    <domain>
        <recommendedName>
            <fullName evidence="9">Protein translocase subunit SecD</fullName>
        </recommendedName>
    </domain>
    <domain>
        <recommendedName>
            <fullName evidence="10">Protein-export membrane protein SecF</fullName>
        </recommendedName>
    </domain>
</protein>
<keyword evidence="6 9" id="KW-1133">Transmembrane helix</keyword>
<comment type="subunit">
    <text evidence="9">Forms a complex with SecF. Part of the essential Sec protein translocation apparatus which comprises SecA, SecYEG and auxiliary proteins SecDF. Other proteins may also be involved.</text>
</comment>
<organism evidence="13 14">
    <name type="scientific">Aminipila luticellarii</name>
    <dbReference type="NCBI Taxonomy" id="2507160"/>
    <lineage>
        <taxon>Bacteria</taxon>
        <taxon>Bacillati</taxon>
        <taxon>Bacillota</taxon>
        <taxon>Clostridia</taxon>
        <taxon>Peptostreptococcales</taxon>
        <taxon>Anaerovoracaceae</taxon>
        <taxon>Aminipila</taxon>
    </lineage>
</organism>
<evidence type="ECO:0000313" key="14">
    <source>
        <dbReference type="Proteomes" id="UP000287601"/>
    </source>
</evidence>
<dbReference type="GO" id="GO:0005886">
    <property type="term" value="C:plasma membrane"/>
    <property type="evidence" value="ECO:0007669"/>
    <property type="project" value="UniProtKB-SubCell"/>
</dbReference>
<evidence type="ECO:0000256" key="1">
    <source>
        <dbReference type="ARBA" id="ARBA00004651"/>
    </source>
</evidence>
<dbReference type="KEGG" id="amij:EQM06_06335"/>
<comment type="caution">
    <text evidence="9">Lacks conserved residue(s) required for the propagation of feature annotation.</text>
</comment>
<dbReference type="PRINTS" id="PR01755">
    <property type="entry name" value="SECFTRNLCASE"/>
</dbReference>
<evidence type="ECO:0000259" key="12">
    <source>
        <dbReference type="Pfam" id="PF22599"/>
    </source>
</evidence>
<dbReference type="GO" id="GO:0043952">
    <property type="term" value="P:protein transport by the Sec complex"/>
    <property type="evidence" value="ECO:0007669"/>
    <property type="project" value="UniProtKB-UniRule"/>
</dbReference>
<feature type="transmembrane region" description="Helical" evidence="9">
    <location>
        <begin position="565"/>
        <end position="582"/>
    </location>
</feature>
<dbReference type="InterPro" id="IPR005791">
    <property type="entry name" value="SecD"/>
</dbReference>
<dbReference type="GO" id="GO:0065002">
    <property type="term" value="P:intracellular protein transmembrane transport"/>
    <property type="evidence" value="ECO:0007669"/>
    <property type="project" value="UniProtKB-UniRule"/>
</dbReference>
<dbReference type="Gene3D" id="3.30.1360.200">
    <property type="match status" value="1"/>
</dbReference>
<dbReference type="PANTHER" id="PTHR30081">
    <property type="entry name" value="PROTEIN-EXPORT MEMBRANE PROTEIN SEC"/>
    <property type="match status" value="1"/>
</dbReference>
<feature type="domain" description="Protein export membrane protein SecD/SecF C-terminal" evidence="11">
    <location>
        <begin position="241"/>
        <end position="407"/>
    </location>
</feature>
<gene>
    <name evidence="10 13" type="primary">secF</name>
    <name evidence="9" type="synonym">secD</name>
    <name evidence="13" type="ORF">EQM06_06335</name>
</gene>
<dbReference type="InterPro" id="IPR054384">
    <property type="entry name" value="SecDF_P1_head"/>
</dbReference>
<dbReference type="InterPro" id="IPR022813">
    <property type="entry name" value="SecD/SecF_arch_bac"/>
</dbReference>
<dbReference type="Pfam" id="PF22599">
    <property type="entry name" value="SecDF_P1_head"/>
    <property type="match status" value="1"/>
</dbReference>
<evidence type="ECO:0000256" key="4">
    <source>
        <dbReference type="ARBA" id="ARBA00022692"/>
    </source>
</evidence>
<feature type="transmembrane region" description="Helical" evidence="9">
    <location>
        <begin position="692"/>
        <end position="716"/>
    </location>
</feature>
<dbReference type="RefSeq" id="WP_128745533.1">
    <property type="nucleotide sequence ID" value="NZ_CP035281.1"/>
</dbReference>
<keyword evidence="8 9" id="KW-0472">Membrane</keyword>
<dbReference type="AlphaFoldDB" id="A0A410PVD9"/>
<sequence length="736" mass="79665">MSAQMKKALAVFTIIIIVLGWAITIWGAGPVPAIKDKIKLGLDIEGGVYVVMEAKTDATGDNLRKLMEQTQAVIEQRVNQMGLSEPIVTIEGQKRIRVELPGADDADEAIKQIGRTAQLQFFLADGTKVLDGSMVKDAGITTDKENGGYAVSLEFNKAGTEAFAQATQKAMSGAVQPQMEGVNARAIAIVLDNQIISAPVVNSVIQNGQAIITGGTGGFPQDEATNLSALIRGGSLPVALEEVNTSTQSATIGYNAFEESVIAGIIAIFLILFIMLAFYGIMGVAADIALLLYVILVLWAMGLMGTVLTLPGIGGFIISVGMAVDANVIIFTRIREEIATGKTVRVAVHSGFRRALNTIIDSHCTTIIASIVLYQLGTGPVKGFAITLLLGIIASLFTATLVTQLFLTLTSESKRWSAKKYYGMNEDNTPKHYIKKQFHFIKHRKIYYIVAACIILSGLIVGGIRGYNYGIDFTGGTMMQFNMEKQVDLSKVESSLKTVGIDASELIYSGANNSEIIIKTTASLDNADRNKVITQFNKDFGITEKNVVSVEQFGPSVGKDLRANAVKAVVISCIAMLIYINFRFEWKFGVAAIAGVLHDVLTVIALYGMFHVTINNPFIAGVLTVLGYSTNDTIVIFDRIRENLGIMKKKQLEELIDYSINETLGRSIMTSSTVLIVLIPMFILASNSIREFMLPLFIGVIVGTLSSIFMCSPIYYELAKGSDGSKYKGKKSKKSY</sequence>
<keyword evidence="5 9" id="KW-0653">Protein transport</keyword>
<dbReference type="NCBIfam" id="TIGR01129">
    <property type="entry name" value="secD"/>
    <property type="match status" value="1"/>
</dbReference>
<evidence type="ECO:0000256" key="7">
    <source>
        <dbReference type="ARBA" id="ARBA00023010"/>
    </source>
</evidence>
<evidence type="ECO:0000313" key="13">
    <source>
        <dbReference type="EMBL" id="QAT42884.1"/>
    </source>
</evidence>
<comment type="similarity">
    <text evidence="9">Belongs to the SecD/SecF family. SecD subfamily.</text>
</comment>
<comment type="similarity">
    <text evidence="10">Belongs to the SecD/SecF family. SecF subfamily.</text>
</comment>
<evidence type="ECO:0000256" key="6">
    <source>
        <dbReference type="ARBA" id="ARBA00022989"/>
    </source>
</evidence>
<evidence type="ECO:0000256" key="2">
    <source>
        <dbReference type="ARBA" id="ARBA00022448"/>
    </source>
</evidence>
<dbReference type="SUPFAM" id="SSF82866">
    <property type="entry name" value="Multidrug efflux transporter AcrB transmembrane domain"/>
    <property type="match status" value="2"/>
</dbReference>
<evidence type="ECO:0000259" key="11">
    <source>
        <dbReference type="Pfam" id="PF02355"/>
    </source>
</evidence>
<comment type="function">
    <text evidence="9">Part of the Sec protein translocase complex. Interacts with the SecYEG preprotein conducting channel. SecDF uses the proton motive force (PMF) to complete protein translocation after the ATP-dependent function of SecA.</text>
</comment>
<keyword evidence="7 9" id="KW-0811">Translocation</keyword>
<keyword evidence="14" id="KW-1185">Reference proteome</keyword>
<dbReference type="Pfam" id="PF02355">
    <property type="entry name" value="SecD_SecF_C"/>
    <property type="match status" value="2"/>
</dbReference>
<dbReference type="GO" id="GO:0006605">
    <property type="term" value="P:protein targeting"/>
    <property type="evidence" value="ECO:0007669"/>
    <property type="project" value="UniProtKB-UniRule"/>
</dbReference>
<dbReference type="InterPro" id="IPR022645">
    <property type="entry name" value="SecD/SecF_bac"/>
</dbReference>
<comment type="subcellular location">
    <subcellularLocation>
        <location evidence="1 9">Cell membrane</location>
        <topology evidence="1 9">Multi-pass membrane protein</topology>
    </subcellularLocation>
</comment>
<evidence type="ECO:0000256" key="9">
    <source>
        <dbReference type="HAMAP-Rule" id="MF_01463"/>
    </source>
</evidence>
<dbReference type="Gene3D" id="1.20.1640.10">
    <property type="entry name" value="Multidrug efflux transporter AcrB transmembrane domain"/>
    <property type="match status" value="2"/>
</dbReference>
<keyword evidence="3 9" id="KW-1003">Cell membrane</keyword>
<feature type="transmembrane region" description="Helical" evidence="9">
    <location>
        <begin position="313"/>
        <end position="334"/>
    </location>
</feature>
<dbReference type="NCBIfam" id="TIGR00966">
    <property type="entry name" value="transloc_SecF"/>
    <property type="match status" value="1"/>
</dbReference>
<keyword evidence="4 9" id="KW-0812">Transmembrane</keyword>